<organism evidence="1 2">
    <name type="scientific">Patellaria atrata CBS 101060</name>
    <dbReference type="NCBI Taxonomy" id="1346257"/>
    <lineage>
        <taxon>Eukaryota</taxon>
        <taxon>Fungi</taxon>
        <taxon>Dikarya</taxon>
        <taxon>Ascomycota</taxon>
        <taxon>Pezizomycotina</taxon>
        <taxon>Dothideomycetes</taxon>
        <taxon>Dothideomycetes incertae sedis</taxon>
        <taxon>Patellariales</taxon>
        <taxon>Patellariaceae</taxon>
        <taxon>Patellaria</taxon>
    </lineage>
</organism>
<dbReference type="EMBL" id="MU006092">
    <property type="protein sequence ID" value="KAF2840915.1"/>
    <property type="molecule type" value="Genomic_DNA"/>
</dbReference>
<dbReference type="Proteomes" id="UP000799429">
    <property type="component" value="Unassembled WGS sequence"/>
</dbReference>
<dbReference type="OrthoDB" id="10431717at2759"/>
<gene>
    <name evidence="1" type="ORF">M501DRAFT_652431</name>
</gene>
<sequence length="198" mass="21799">MEARAVNQLPMYVSGYPPGQIKSACSCLSITPSTTTSTKTKTTLHKATTTVTAYTTVTTVTSTTTTTIEGPRPTVSTCYDYQNSPLNTGYEYLNINDTSHLTMLDNVPIFSRDLIDCCNLCYETPNCVVYRFNNDHSTATCQRWVTPGDEELEVVGYNEMCREGLVEGQRQPITEKDFFGNMAGAIAIGPCLVADWVN</sequence>
<keyword evidence="2" id="KW-1185">Reference proteome</keyword>
<proteinExistence type="predicted"/>
<name>A0A9P4VSY8_9PEZI</name>
<protein>
    <recommendedName>
        <fullName evidence="3">Apple domain-containing protein</fullName>
    </recommendedName>
</protein>
<reference evidence="1" key="1">
    <citation type="journal article" date="2020" name="Stud. Mycol.">
        <title>101 Dothideomycetes genomes: a test case for predicting lifestyles and emergence of pathogens.</title>
        <authorList>
            <person name="Haridas S."/>
            <person name="Albert R."/>
            <person name="Binder M."/>
            <person name="Bloem J."/>
            <person name="Labutti K."/>
            <person name="Salamov A."/>
            <person name="Andreopoulos B."/>
            <person name="Baker S."/>
            <person name="Barry K."/>
            <person name="Bills G."/>
            <person name="Bluhm B."/>
            <person name="Cannon C."/>
            <person name="Castanera R."/>
            <person name="Culley D."/>
            <person name="Daum C."/>
            <person name="Ezra D."/>
            <person name="Gonzalez J."/>
            <person name="Henrissat B."/>
            <person name="Kuo A."/>
            <person name="Liang C."/>
            <person name="Lipzen A."/>
            <person name="Lutzoni F."/>
            <person name="Magnuson J."/>
            <person name="Mondo S."/>
            <person name="Nolan M."/>
            <person name="Ohm R."/>
            <person name="Pangilinan J."/>
            <person name="Park H.-J."/>
            <person name="Ramirez L."/>
            <person name="Alfaro M."/>
            <person name="Sun H."/>
            <person name="Tritt A."/>
            <person name="Yoshinaga Y."/>
            <person name="Zwiers L.-H."/>
            <person name="Turgeon B."/>
            <person name="Goodwin S."/>
            <person name="Spatafora J."/>
            <person name="Crous P."/>
            <person name="Grigoriev I."/>
        </authorList>
    </citation>
    <scope>NUCLEOTIDE SEQUENCE</scope>
    <source>
        <strain evidence="1">CBS 101060</strain>
    </source>
</reference>
<comment type="caution">
    <text evidence="1">The sequence shown here is derived from an EMBL/GenBank/DDBJ whole genome shotgun (WGS) entry which is preliminary data.</text>
</comment>
<dbReference type="AlphaFoldDB" id="A0A9P4VSY8"/>
<accession>A0A9P4VSY8</accession>
<evidence type="ECO:0008006" key="3">
    <source>
        <dbReference type="Google" id="ProtNLM"/>
    </source>
</evidence>
<evidence type="ECO:0000313" key="2">
    <source>
        <dbReference type="Proteomes" id="UP000799429"/>
    </source>
</evidence>
<evidence type="ECO:0000313" key="1">
    <source>
        <dbReference type="EMBL" id="KAF2840915.1"/>
    </source>
</evidence>